<name>A0A1V9EMR1_9BACT</name>
<dbReference type="OrthoDB" id="942290at2"/>
<keyword evidence="1" id="KW-0472">Membrane</keyword>
<gene>
    <name evidence="3" type="ORF">A4H97_08010</name>
</gene>
<evidence type="ECO:0000313" key="4">
    <source>
        <dbReference type="Proteomes" id="UP000192610"/>
    </source>
</evidence>
<dbReference type="RefSeq" id="WP_081201634.1">
    <property type="nucleotide sequence ID" value="NZ_FOCZ01000002.1"/>
</dbReference>
<sequence length="261" mass="30614">MLKVLSLQIADGIDIKEFKTVFKAELLHGDSDELFYRAKSDTPKFVYIFKYGIVCFLSYNEVEIMAFIQAITPYCKNPFENHISDEFDIEVNARHNKFGYNKIEIEGETTDSLRLIMLNVSQSVALDHFSQQTNLLLEETTYHTQQLEKKGRLDLSGGNLKKYIGRTLNLKNRIEANLYIFDSPEETWEDENLNRLDIGLKRTFDLQARFRTIREGLEIVKENLDLFKDLLQYRNSIVLEWIIIILILVEVINLFIEKLMK</sequence>
<dbReference type="Proteomes" id="UP000192610">
    <property type="component" value="Unassembled WGS sequence"/>
</dbReference>
<evidence type="ECO:0000313" key="3">
    <source>
        <dbReference type="EMBL" id="OQP47430.1"/>
    </source>
</evidence>
<evidence type="ECO:0000256" key="1">
    <source>
        <dbReference type="SAM" id="Phobius"/>
    </source>
</evidence>
<proteinExistence type="predicted"/>
<keyword evidence="1" id="KW-0812">Transmembrane</keyword>
<feature type="transmembrane region" description="Helical" evidence="1">
    <location>
        <begin position="238"/>
        <end position="256"/>
    </location>
</feature>
<dbReference type="Pfam" id="PF02582">
    <property type="entry name" value="DUF155"/>
    <property type="match status" value="1"/>
</dbReference>
<protein>
    <recommendedName>
        <fullName evidence="2">DUF155 domain-containing protein</fullName>
    </recommendedName>
</protein>
<accession>A0A1V9EMR1</accession>
<dbReference type="EMBL" id="LVXG01000023">
    <property type="protein sequence ID" value="OQP47430.1"/>
    <property type="molecule type" value="Genomic_DNA"/>
</dbReference>
<keyword evidence="4" id="KW-1185">Reference proteome</keyword>
<evidence type="ECO:0000259" key="2">
    <source>
        <dbReference type="Pfam" id="PF02582"/>
    </source>
</evidence>
<dbReference type="AlphaFoldDB" id="A0A1V9EMR1"/>
<comment type="caution">
    <text evidence="3">The sequence shown here is derived from an EMBL/GenBank/DDBJ whole genome shotgun (WGS) entry which is preliminary data.</text>
</comment>
<dbReference type="STRING" id="354355.SAMN05660816_01628"/>
<organism evidence="3 4">
    <name type="scientific">Niastella yeongjuensis</name>
    <dbReference type="NCBI Taxonomy" id="354355"/>
    <lineage>
        <taxon>Bacteria</taxon>
        <taxon>Pseudomonadati</taxon>
        <taxon>Bacteroidota</taxon>
        <taxon>Chitinophagia</taxon>
        <taxon>Chitinophagales</taxon>
        <taxon>Chitinophagaceae</taxon>
        <taxon>Niastella</taxon>
    </lineage>
</organism>
<dbReference type="PANTHER" id="PTHR16255:SF6">
    <property type="entry name" value="PROTEIN RETARDED ROOT GROWTH-LIKE"/>
    <property type="match status" value="1"/>
</dbReference>
<dbReference type="PANTHER" id="PTHR16255">
    <property type="entry name" value="REQUIRED FOR MEIOTIC NUCLEAR DIVISION PROTEIN 1 HOMOLOG"/>
    <property type="match status" value="1"/>
</dbReference>
<keyword evidence="1" id="KW-1133">Transmembrane helix</keyword>
<feature type="domain" description="DUF155" evidence="2">
    <location>
        <begin position="46"/>
        <end position="213"/>
    </location>
</feature>
<dbReference type="InterPro" id="IPR003734">
    <property type="entry name" value="DUF155"/>
</dbReference>
<reference evidence="4" key="1">
    <citation type="submission" date="2016-04" db="EMBL/GenBank/DDBJ databases">
        <authorList>
            <person name="Chen L."/>
            <person name="Zhuang W."/>
            <person name="Wang G."/>
        </authorList>
    </citation>
    <scope>NUCLEOTIDE SEQUENCE [LARGE SCALE GENOMIC DNA]</scope>
    <source>
        <strain evidence="4">17621</strain>
    </source>
</reference>
<dbReference type="InterPro" id="IPR051624">
    <property type="entry name" value="RMD1/Sad1-interacting"/>
</dbReference>